<dbReference type="GO" id="GO:0005737">
    <property type="term" value="C:cytoplasm"/>
    <property type="evidence" value="ECO:0007669"/>
    <property type="project" value="UniProtKB-SubCell"/>
</dbReference>
<dbReference type="InterPro" id="IPR024046">
    <property type="entry name" value="Flagellar_assmbl_FliW_dom_sf"/>
</dbReference>
<keyword evidence="5" id="KW-0969">Cilium</keyword>
<dbReference type="KEGG" id="psab:PSAB_22310"/>
<dbReference type="PANTHER" id="PTHR39190:SF1">
    <property type="entry name" value="FLAGELLAR ASSEMBLY FACTOR FLIW"/>
    <property type="match status" value="1"/>
</dbReference>
<keyword evidence="1 4" id="KW-0963">Cytoplasm</keyword>
<evidence type="ECO:0000313" key="6">
    <source>
        <dbReference type="Proteomes" id="UP000019772"/>
    </source>
</evidence>
<dbReference type="Pfam" id="PF02623">
    <property type="entry name" value="FliW"/>
    <property type="match status" value="1"/>
</dbReference>
<dbReference type="SUPFAM" id="SSF141457">
    <property type="entry name" value="BH3618-like"/>
    <property type="match status" value="1"/>
</dbReference>
<dbReference type="HOGENOM" id="CLU_112356_0_2_9"/>
<keyword evidence="6" id="KW-1185">Reference proteome</keyword>
<dbReference type="OrthoDB" id="9801235at2"/>
<keyword evidence="4" id="KW-0143">Chaperone</keyword>
<dbReference type="HAMAP" id="MF_01185">
    <property type="entry name" value="FliW"/>
    <property type="match status" value="1"/>
</dbReference>
<dbReference type="AlphaFoldDB" id="X5A6D7"/>
<dbReference type="InterPro" id="IPR003775">
    <property type="entry name" value="Flagellar_assembly_factor_FliW"/>
</dbReference>
<evidence type="ECO:0000313" key="5">
    <source>
        <dbReference type="EMBL" id="AHV99349.1"/>
    </source>
</evidence>
<dbReference type="GO" id="GO:0044780">
    <property type="term" value="P:bacterial-type flagellum assembly"/>
    <property type="evidence" value="ECO:0007669"/>
    <property type="project" value="UniProtKB-UniRule"/>
</dbReference>
<dbReference type="RefSeq" id="WP_025336796.1">
    <property type="nucleotide sequence ID" value="NZ_CP004078.1"/>
</dbReference>
<keyword evidence="5" id="KW-0282">Flagellum</keyword>
<protein>
    <recommendedName>
        <fullName evidence="4">Flagellar assembly factor FliW</fullName>
    </recommendedName>
</protein>
<dbReference type="GO" id="GO:0006417">
    <property type="term" value="P:regulation of translation"/>
    <property type="evidence" value="ECO:0007669"/>
    <property type="project" value="UniProtKB-KW"/>
</dbReference>
<evidence type="ECO:0000256" key="3">
    <source>
        <dbReference type="ARBA" id="ARBA00022845"/>
    </source>
</evidence>
<dbReference type="Proteomes" id="UP000019772">
    <property type="component" value="Chromosome"/>
</dbReference>
<comment type="function">
    <text evidence="4">Acts as an anti-CsrA protein, binds CsrA and prevents it from repressing translation of its target genes, one of which is flagellin. Binds to flagellin and participates in the assembly of the flagellum.</text>
</comment>
<accession>X5A6D7</accession>
<keyword evidence="5" id="KW-0966">Cell projection</keyword>
<dbReference type="PANTHER" id="PTHR39190">
    <property type="entry name" value="FLAGELLAR ASSEMBLY FACTOR FLIW"/>
    <property type="match status" value="1"/>
</dbReference>
<name>X5A6D7_9BACL</name>
<gene>
    <name evidence="4" type="primary">fliW</name>
    <name evidence="5" type="ORF">PSAB_22310</name>
</gene>
<keyword evidence="2 4" id="KW-1005">Bacterial flagellum biogenesis</keyword>
<dbReference type="Gene3D" id="2.30.290.10">
    <property type="entry name" value="BH3618-like"/>
    <property type="match status" value="1"/>
</dbReference>
<dbReference type="STRING" id="1268072.PSAB_22310"/>
<evidence type="ECO:0000256" key="4">
    <source>
        <dbReference type="HAMAP-Rule" id="MF_01185"/>
    </source>
</evidence>
<organism evidence="5 6">
    <name type="scientific">Paenibacillus sabinae T27</name>
    <dbReference type="NCBI Taxonomy" id="1268072"/>
    <lineage>
        <taxon>Bacteria</taxon>
        <taxon>Bacillati</taxon>
        <taxon>Bacillota</taxon>
        <taxon>Bacilli</taxon>
        <taxon>Bacillales</taxon>
        <taxon>Paenibacillaceae</taxon>
        <taxon>Paenibacillus</taxon>
    </lineage>
</organism>
<keyword evidence="3 4" id="KW-0810">Translation regulation</keyword>
<reference evidence="5 6" key="1">
    <citation type="journal article" date="2014" name="PLoS Genet.">
        <title>Comparative Genomic Analysis of N2-Fixing and Non-N2-Fixing Paenibacillus spp.: Organization, Evolution and Expression of the Nitrogen Fixation Genes.</title>
        <authorList>
            <person name="Xie J.B."/>
            <person name="Du Z."/>
            <person name="Bai L."/>
            <person name="Tian C."/>
            <person name="Zhang Y."/>
            <person name="Xie J.Y."/>
            <person name="Wang T."/>
            <person name="Liu X."/>
            <person name="Chen X."/>
            <person name="Cheng Q."/>
            <person name="Chen S."/>
            <person name="Li J."/>
        </authorList>
    </citation>
    <scope>NUCLEOTIDE SEQUENCE [LARGE SCALE GENOMIC DNA]</scope>
    <source>
        <strain evidence="5 6">T27</strain>
    </source>
</reference>
<dbReference type="eggNOG" id="COG1699">
    <property type="taxonomic scope" value="Bacteria"/>
</dbReference>
<proteinExistence type="inferred from homology"/>
<dbReference type="EMBL" id="CP004078">
    <property type="protein sequence ID" value="AHV99349.1"/>
    <property type="molecule type" value="Genomic_DNA"/>
</dbReference>
<dbReference type="NCBIfam" id="NF009793">
    <property type="entry name" value="PRK13285.1-1"/>
    <property type="match status" value="1"/>
</dbReference>
<comment type="subunit">
    <text evidence="4">Interacts with translational regulator CsrA and flagellin(s).</text>
</comment>
<evidence type="ECO:0000256" key="2">
    <source>
        <dbReference type="ARBA" id="ARBA00022795"/>
    </source>
</evidence>
<sequence>MIIETAALGSLDIQEEKIYCFPKGIPGFEQETEFAIIDLQEGPFSYLQSLKTANLSFLLTDPFAFYPQYEFELPDTEAEELEITDMVDVRAIVTIRDTVEESTLNLLAPVVLNPEKRLGKQVVLHRSPYLTKQLLWTEGQFKEGETSC</sequence>
<evidence type="ECO:0000256" key="1">
    <source>
        <dbReference type="ARBA" id="ARBA00022490"/>
    </source>
</evidence>
<dbReference type="PATRIC" id="fig|1268072.3.peg.4597"/>
<comment type="similarity">
    <text evidence="4">Belongs to the FliW family.</text>
</comment>
<comment type="subcellular location">
    <subcellularLocation>
        <location evidence="4">Cytoplasm</location>
    </subcellularLocation>
</comment>